<protein>
    <submittedName>
        <fullName evidence="2">Uncharacterized protein</fullName>
    </submittedName>
</protein>
<keyword evidence="3" id="KW-1185">Reference proteome</keyword>
<comment type="caution">
    <text evidence="2">The sequence shown here is derived from an EMBL/GenBank/DDBJ whole genome shotgun (WGS) entry which is preliminary data.</text>
</comment>
<feature type="region of interest" description="Disordered" evidence="1">
    <location>
        <begin position="1"/>
        <end position="26"/>
    </location>
</feature>
<organism evidence="2 3">
    <name type="scientific">Deinococcus humi</name>
    <dbReference type="NCBI Taxonomy" id="662880"/>
    <lineage>
        <taxon>Bacteria</taxon>
        <taxon>Thermotogati</taxon>
        <taxon>Deinococcota</taxon>
        <taxon>Deinococci</taxon>
        <taxon>Deinococcales</taxon>
        <taxon>Deinococcaceae</taxon>
        <taxon>Deinococcus</taxon>
    </lineage>
</organism>
<dbReference type="EMBL" id="JACHFL010000013">
    <property type="protein sequence ID" value="MBB5364798.1"/>
    <property type="molecule type" value="Genomic_DNA"/>
</dbReference>
<proteinExistence type="predicted"/>
<accession>A0A7W8NHH5</accession>
<gene>
    <name evidence="2" type="ORF">HNQ08_003911</name>
</gene>
<evidence type="ECO:0000313" key="2">
    <source>
        <dbReference type="EMBL" id="MBB5364798.1"/>
    </source>
</evidence>
<evidence type="ECO:0000313" key="3">
    <source>
        <dbReference type="Proteomes" id="UP000552709"/>
    </source>
</evidence>
<name>A0A7W8NHH5_9DEIO</name>
<reference evidence="2 3" key="1">
    <citation type="submission" date="2020-08" db="EMBL/GenBank/DDBJ databases">
        <title>Genomic Encyclopedia of Type Strains, Phase IV (KMG-IV): sequencing the most valuable type-strain genomes for metagenomic binning, comparative biology and taxonomic classification.</title>
        <authorList>
            <person name="Goeker M."/>
        </authorList>
    </citation>
    <scope>NUCLEOTIDE SEQUENCE [LARGE SCALE GENOMIC DNA]</scope>
    <source>
        <strain evidence="2 3">DSM 27939</strain>
    </source>
</reference>
<sequence length="103" mass="11180">MTAPLPSSPRPQQSTATMTPLSSRSLPRAVQTSAALHDMLCSWVPGTTNIVRLKISAERGGERMLEVTSTHLGRIFGKEAVHDLYLKGRAKLKVTAQQIALLT</sequence>
<dbReference type="Proteomes" id="UP000552709">
    <property type="component" value="Unassembled WGS sequence"/>
</dbReference>
<dbReference type="RefSeq" id="WP_229790107.1">
    <property type="nucleotide sequence ID" value="NZ_JACHFL010000013.1"/>
</dbReference>
<dbReference type="AlphaFoldDB" id="A0A7W8NHH5"/>
<evidence type="ECO:0000256" key="1">
    <source>
        <dbReference type="SAM" id="MobiDB-lite"/>
    </source>
</evidence>
<feature type="compositionally biased region" description="Polar residues" evidence="1">
    <location>
        <begin position="10"/>
        <end position="26"/>
    </location>
</feature>